<evidence type="ECO:0000256" key="2">
    <source>
        <dbReference type="SAM" id="SignalP"/>
    </source>
</evidence>
<feature type="chain" id="PRO_5042560243" description="Peptidase S74 domain-containing protein" evidence="2">
    <location>
        <begin position="20"/>
        <end position="1019"/>
    </location>
</feature>
<dbReference type="EMBL" id="JAWXVG010000004">
    <property type="protein sequence ID" value="MDX6182624.1"/>
    <property type="molecule type" value="Genomic_DNA"/>
</dbReference>
<gene>
    <name evidence="3" type="ORF">SGQ18_10670</name>
    <name evidence="4" type="ORF">SGQ44_10530</name>
</gene>
<keyword evidence="2" id="KW-0732">Signal</keyword>
<dbReference type="EMBL" id="JAWXVH010000004">
    <property type="protein sequence ID" value="MDX6186196.1"/>
    <property type="molecule type" value="Genomic_DNA"/>
</dbReference>
<evidence type="ECO:0000313" key="6">
    <source>
        <dbReference type="Proteomes" id="UP001278738"/>
    </source>
</evidence>
<evidence type="ECO:0000313" key="5">
    <source>
        <dbReference type="Proteomes" id="UP001270053"/>
    </source>
</evidence>
<feature type="signal peptide" evidence="2">
    <location>
        <begin position="1"/>
        <end position="19"/>
    </location>
</feature>
<protein>
    <recommendedName>
        <fullName evidence="7">Peptidase S74 domain-containing protein</fullName>
    </recommendedName>
</protein>
<dbReference type="Proteomes" id="UP001278738">
    <property type="component" value="Unassembled WGS sequence"/>
</dbReference>
<evidence type="ECO:0000256" key="1">
    <source>
        <dbReference type="SAM" id="Coils"/>
    </source>
</evidence>
<sequence length="1019" mass="105805">MKNKLLSLILFSGSFAAYSQVGIGTPMPNASSQLEVVSNDKGVLIPRIKLTGSTDVTTILNGNINSLLVFNTEIISDITPGYYYWYNNKWNRIVVSSEIASIPNTVIYNPSTQEFTYVDGSGTTQIVDIRAIIKANETLTTQAQNTSTGAITYTNEAGTAVTSQVVSATAGNLIGVGTDGGGFIDNAVIKANETLTTQAQNTTTGAITYTNEAGTTVTSQVVSATAGNLIGVGTDGGGFIDNAVIKANETLTTQAQNTTTGAITYTNEAGTAVTSQVVSASAGNLIGVGTDGGGFIDNAVIKANETLTTQAQNTSTGAITYTNEAGTAVTSQVVSASAGNLIGVGTDGGGFIDNAVIKANETLTTQAQNTTTGAITYTNEAGTAVTSQVVSTSSGNLIGVGTDGGGFIDNAVIKANETLTTQAQNTSTGAITYTNEAGTAVTSQVVSTSSGNLIAVGTDGGGFIDNAVIKANETLTTQAQNTSTGAITYTNEAGTAVTSQVVSASAGNLIGVGTDGGGFIDNAVIKANETLTTQAQNTSTGAITYTNEAGTAVTSQVVSVSAGNLIGVGTDGGGFIDNAVIKANETLTTQAQNTSTGAITYTNEAGTAVTSQVVSASAGNLIGVGTDGGGFIDNAVIKANETLTTQAQNTSTGAITYTNEAGTAVTSQVVSATAGNLIGVGTDGGGFIDNAVIKANETLTTITQLVTTGNTIANYTNEAGGVPIDIKETVTSLRDVVTQSTDPLGQVFDLHTLTYTDETNTPNPIDLAVLVKGVETLTSLVYDGANQSLIYKDEKGISSEFKMIDLIGDAETLTKLEINTTAGTLDYTGEDTQLHQLNLGVLVKEPWFSTTTNIGATLNTEDIYTNGWVGIGYTSPSAALNEKLRVNGAITTVNSYYADYVFEDYFNGFSNIKKDYKFKPLSETEKFIRENNHLPGITSIKELVKTKEGYSFNISELSVQLLEKTEELYLHIIEQNKINEIQSKKIEEKNKEIKELKEVSNSLNQRLEKLEKLIVEQKK</sequence>
<keyword evidence="1" id="KW-0175">Coiled coil</keyword>
<proteinExistence type="predicted"/>
<dbReference type="Proteomes" id="UP001270053">
    <property type="component" value="Unassembled WGS sequence"/>
</dbReference>
<feature type="coiled-coil region" evidence="1">
    <location>
        <begin position="979"/>
        <end position="1013"/>
    </location>
</feature>
<evidence type="ECO:0008006" key="7">
    <source>
        <dbReference type="Google" id="ProtNLM"/>
    </source>
</evidence>
<accession>A0AAJ2SGR9</accession>
<name>A0AAJ2SGR9_9FLAO</name>
<keyword evidence="6" id="KW-1185">Reference proteome</keyword>
<evidence type="ECO:0000313" key="4">
    <source>
        <dbReference type="EMBL" id="MDX6186196.1"/>
    </source>
</evidence>
<reference evidence="4 6" key="1">
    <citation type="submission" date="2023-11" db="EMBL/GenBank/DDBJ databases">
        <title>Unpublished Manusciprt.</title>
        <authorList>
            <person name="Saticioglu I.B."/>
            <person name="Ay H."/>
            <person name="Ajmi N."/>
            <person name="Altun S."/>
            <person name="Duman M."/>
        </authorList>
    </citation>
    <scope>NUCLEOTIDE SEQUENCE</scope>
    <source>
        <strain evidence="3 6">Fl-33</strain>
        <strain evidence="4">Fl-77</strain>
    </source>
</reference>
<dbReference type="AlphaFoldDB" id="A0AAJ2SGR9"/>
<comment type="caution">
    <text evidence="4">The sequence shown here is derived from an EMBL/GenBank/DDBJ whole genome shotgun (WGS) entry which is preliminary data.</text>
</comment>
<organism evidence="4 5">
    <name type="scientific">Flavobacterium flavipigmentatum</name>
    <dbReference type="NCBI Taxonomy" id="2893884"/>
    <lineage>
        <taxon>Bacteria</taxon>
        <taxon>Pseudomonadati</taxon>
        <taxon>Bacteroidota</taxon>
        <taxon>Flavobacteriia</taxon>
        <taxon>Flavobacteriales</taxon>
        <taxon>Flavobacteriaceae</taxon>
        <taxon>Flavobacterium</taxon>
    </lineage>
</organism>
<evidence type="ECO:0000313" key="3">
    <source>
        <dbReference type="EMBL" id="MDX6182624.1"/>
    </source>
</evidence>